<protein>
    <submittedName>
        <fullName evidence="1">Uncharacterized protein</fullName>
    </submittedName>
</protein>
<evidence type="ECO:0000313" key="2">
    <source>
        <dbReference type="Proteomes" id="UP001497444"/>
    </source>
</evidence>
<evidence type="ECO:0000313" key="1">
    <source>
        <dbReference type="EMBL" id="CAK9268162.1"/>
    </source>
</evidence>
<dbReference type="EMBL" id="OZ020097">
    <property type="protein sequence ID" value="CAK9268162.1"/>
    <property type="molecule type" value="Genomic_DNA"/>
</dbReference>
<keyword evidence="2" id="KW-1185">Reference proteome</keyword>
<gene>
    <name evidence="1" type="ORF">CSSPJE1EN1_LOCUS13640</name>
</gene>
<accession>A0ABP0WMQ8</accession>
<name>A0ABP0WMQ8_9BRYO</name>
<dbReference type="Proteomes" id="UP001497444">
    <property type="component" value="Chromosome 2"/>
</dbReference>
<sequence length="58" mass="6797">MDFPFVHHKVLNSFFFDVSSMTNLNYKLPSRHGLQLAFFLHTVRDLHSHIDALSEKPL</sequence>
<reference evidence="1 2" key="1">
    <citation type="submission" date="2024-02" db="EMBL/GenBank/DDBJ databases">
        <authorList>
            <consortium name="ELIXIR-Norway"/>
            <consortium name="Elixir Norway"/>
        </authorList>
    </citation>
    <scope>NUCLEOTIDE SEQUENCE [LARGE SCALE GENOMIC DNA]</scope>
</reference>
<organism evidence="1 2">
    <name type="scientific">Sphagnum jensenii</name>
    <dbReference type="NCBI Taxonomy" id="128206"/>
    <lineage>
        <taxon>Eukaryota</taxon>
        <taxon>Viridiplantae</taxon>
        <taxon>Streptophyta</taxon>
        <taxon>Embryophyta</taxon>
        <taxon>Bryophyta</taxon>
        <taxon>Sphagnophytina</taxon>
        <taxon>Sphagnopsida</taxon>
        <taxon>Sphagnales</taxon>
        <taxon>Sphagnaceae</taxon>
        <taxon>Sphagnum</taxon>
    </lineage>
</organism>
<proteinExistence type="predicted"/>